<keyword evidence="3" id="KW-1185">Reference proteome</keyword>
<dbReference type="PANTHER" id="PTHR30015:SF7">
    <property type="entry name" value="TYPE IV METHYL-DIRECTED RESTRICTION ENZYME ECOKMRR"/>
    <property type="match status" value="1"/>
</dbReference>
<dbReference type="Gene3D" id="3.40.1350.10">
    <property type="match status" value="1"/>
</dbReference>
<keyword evidence="2" id="KW-0255">Endonuclease</keyword>
<gene>
    <name evidence="2" type="ORF">D5H78_13035</name>
</gene>
<name>A0A3A3ZHK8_9ACTN</name>
<keyword evidence="2" id="KW-0540">Nuclease</keyword>
<accession>A0A3A3ZHK8</accession>
<dbReference type="Proteomes" id="UP000265614">
    <property type="component" value="Unassembled WGS sequence"/>
</dbReference>
<dbReference type="OrthoDB" id="9781481at2"/>
<feature type="domain" description="Restriction endonuclease type IV Mrr" evidence="1">
    <location>
        <begin position="202"/>
        <end position="313"/>
    </location>
</feature>
<sequence>MTAVWGIHNDTLGSELFEEGFVSIGWDALPDLRSIGLDRDRLKIALADAYPERKPGAFAVWAGILHRFGVEMAPGDLVVAPYKKESTINIGVVTGPYEFHAGATTHRHRRKVEWKRTGLSRTMFSQAALYELGAFLTVFGIRKHDDEFRAALQAKTDTEAAVARAVVRAAPGDAEFEAAVDEPRAGRIHRHTRDFVLERLRRDLSHEEFEQFTADLLRALGYVARVTAYSQDGGVDVIAHRDPLGVEPPLIKVQCKHQTTTVGAPEVQQLVGTQAHGELSLFVTLGGYSREALSIERVRQGLRLITGEELIDLVLQQYDHLSQTWRQRIPLTPVLVVDDAADL</sequence>
<dbReference type="InterPro" id="IPR007560">
    <property type="entry name" value="Restrct_endonuc_IV_Mrr"/>
</dbReference>
<proteinExistence type="predicted"/>
<evidence type="ECO:0000313" key="3">
    <source>
        <dbReference type="Proteomes" id="UP000265614"/>
    </source>
</evidence>
<dbReference type="Pfam" id="PF04471">
    <property type="entry name" value="Mrr_cat"/>
    <property type="match status" value="1"/>
</dbReference>
<dbReference type="GO" id="GO:0015666">
    <property type="term" value="F:restriction endodeoxyribonuclease activity"/>
    <property type="evidence" value="ECO:0007669"/>
    <property type="project" value="TreeGrafter"/>
</dbReference>
<dbReference type="SUPFAM" id="SSF52980">
    <property type="entry name" value="Restriction endonuclease-like"/>
    <property type="match status" value="1"/>
</dbReference>
<dbReference type="PANTHER" id="PTHR30015">
    <property type="entry name" value="MRR RESTRICTION SYSTEM PROTEIN"/>
    <property type="match status" value="1"/>
</dbReference>
<evidence type="ECO:0000259" key="1">
    <source>
        <dbReference type="Pfam" id="PF04471"/>
    </source>
</evidence>
<reference evidence="2 3" key="1">
    <citation type="submission" date="2018-09" db="EMBL/GenBank/DDBJ databases">
        <title>YIM 75000 draft genome.</title>
        <authorList>
            <person name="Tang S."/>
            <person name="Feng Y."/>
        </authorList>
    </citation>
    <scope>NUCLEOTIDE SEQUENCE [LARGE SCALE GENOMIC DNA]</scope>
    <source>
        <strain evidence="2 3">YIM 75000</strain>
    </source>
</reference>
<dbReference type="EMBL" id="QZEZ01000006">
    <property type="protein sequence ID" value="RJK94756.1"/>
    <property type="molecule type" value="Genomic_DNA"/>
</dbReference>
<dbReference type="GO" id="GO:0003677">
    <property type="term" value="F:DNA binding"/>
    <property type="evidence" value="ECO:0007669"/>
    <property type="project" value="InterPro"/>
</dbReference>
<comment type="caution">
    <text evidence="2">The sequence shown here is derived from an EMBL/GenBank/DDBJ whole genome shotgun (WGS) entry which is preliminary data.</text>
</comment>
<dbReference type="AlphaFoldDB" id="A0A3A3ZHK8"/>
<evidence type="ECO:0000313" key="2">
    <source>
        <dbReference type="EMBL" id="RJK94756.1"/>
    </source>
</evidence>
<protein>
    <submittedName>
        <fullName evidence="2">Restriction endonuclease</fullName>
    </submittedName>
</protein>
<organism evidence="2 3">
    <name type="scientific">Vallicoccus soli</name>
    <dbReference type="NCBI Taxonomy" id="2339232"/>
    <lineage>
        <taxon>Bacteria</taxon>
        <taxon>Bacillati</taxon>
        <taxon>Actinomycetota</taxon>
        <taxon>Actinomycetes</taxon>
        <taxon>Motilibacterales</taxon>
        <taxon>Vallicoccaceae</taxon>
        <taxon>Vallicoccus</taxon>
    </lineage>
</organism>
<dbReference type="InterPro" id="IPR011335">
    <property type="entry name" value="Restrct_endonuc-II-like"/>
</dbReference>
<keyword evidence="2" id="KW-0378">Hydrolase</keyword>
<dbReference type="GO" id="GO:0009307">
    <property type="term" value="P:DNA restriction-modification system"/>
    <property type="evidence" value="ECO:0007669"/>
    <property type="project" value="InterPro"/>
</dbReference>
<dbReference type="RefSeq" id="WP_119950938.1">
    <property type="nucleotide sequence ID" value="NZ_QZEZ01000006.1"/>
</dbReference>
<dbReference type="InterPro" id="IPR011856">
    <property type="entry name" value="tRNA_endonuc-like_dom_sf"/>
</dbReference>
<dbReference type="InterPro" id="IPR052906">
    <property type="entry name" value="Type_IV_Methyl-Rstrct_Enzyme"/>
</dbReference>